<proteinExistence type="predicted"/>
<evidence type="ECO:0000313" key="6">
    <source>
        <dbReference type="EMBL" id="MFC3760461.1"/>
    </source>
</evidence>
<dbReference type="Pfam" id="PF01614">
    <property type="entry name" value="IclR_C"/>
    <property type="match status" value="1"/>
</dbReference>
<keyword evidence="2" id="KW-0238">DNA-binding</keyword>
<evidence type="ECO:0000256" key="3">
    <source>
        <dbReference type="ARBA" id="ARBA00023163"/>
    </source>
</evidence>
<evidence type="ECO:0000313" key="7">
    <source>
        <dbReference type="Proteomes" id="UP001595699"/>
    </source>
</evidence>
<name>A0ABV7Y757_9ACTN</name>
<accession>A0ABV7Y757</accession>
<evidence type="ECO:0000256" key="1">
    <source>
        <dbReference type="ARBA" id="ARBA00023015"/>
    </source>
</evidence>
<evidence type="ECO:0000259" key="4">
    <source>
        <dbReference type="PROSITE" id="PS51077"/>
    </source>
</evidence>
<keyword evidence="3" id="KW-0804">Transcription</keyword>
<dbReference type="EMBL" id="JBHRZH010000005">
    <property type="protein sequence ID" value="MFC3760461.1"/>
    <property type="molecule type" value="Genomic_DNA"/>
</dbReference>
<dbReference type="Proteomes" id="UP001595699">
    <property type="component" value="Unassembled WGS sequence"/>
</dbReference>
<protein>
    <submittedName>
        <fullName evidence="6">IclR family transcriptional regulator</fullName>
    </submittedName>
</protein>
<gene>
    <name evidence="6" type="ORF">ACFOUW_06405</name>
</gene>
<dbReference type="Gene3D" id="3.30.450.40">
    <property type="match status" value="1"/>
</dbReference>
<keyword evidence="1" id="KW-0805">Transcription regulation</keyword>
<dbReference type="InterPro" id="IPR005471">
    <property type="entry name" value="Tscrpt_reg_IclR_N"/>
</dbReference>
<dbReference type="PANTHER" id="PTHR30136:SF24">
    <property type="entry name" value="HTH-TYPE TRANSCRIPTIONAL REPRESSOR ALLR"/>
    <property type="match status" value="1"/>
</dbReference>
<reference evidence="7" key="1">
    <citation type="journal article" date="2019" name="Int. J. Syst. Evol. Microbiol.">
        <title>The Global Catalogue of Microorganisms (GCM) 10K type strain sequencing project: providing services to taxonomists for standard genome sequencing and annotation.</title>
        <authorList>
            <consortium name="The Broad Institute Genomics Platform"/>
            <consortium name="The Broad Institute Genome Sequencing Center for Infectious Disease"/>
            <person name="Wu L."/>
            <person name="Ma J."/>
        </authorList>
    </citation>
    <scope>NUCLEOTIDE SEQUENCE [LARGE SCALE GENOMIC DNA]</scope>
    <source>
        <strain evidence="7">CGMCC 4.7241</strain>
    </source>
</reference>
<keyword evidence="7" id="KW-1185">Reference proteome</keyword>
<dbReference type="Gene3D" id="1.10.10.10">
    <property type="entry name" value="Winged helix-like DNA-binding domain superfamily/Winged helix DNA-binding domain"/>
    <property type="match status" value="1"/>
</dbReference>
<dbReference type="Pfam" id="PF09339">
    <property type="entry name" value="HTH_IclR"/>
    <property type="match status" value="1"/>
</dbReference>
<feature type="domain" description="IclR-ED" evidence="5">
    <location>
        <begin position="68"/>
        <end position="251"/>
    </location>
</feature>
<dbReference type="PANTHER" id="PTHR30136">
    <property type="entry name" value="HELIX-TURN-HELIX TRANSCRIPTIONAL REGULATOR, ICLR FAMILY"/>
    <property type="match status" value="1"/>
</dbReference>
<dbReference type="PROSITE" id="PS51077">
    <property type="entry name" value="HTH_ICLR"/>
    <property type="match status" value="1"/>
</dbReference>
<dbReference type="InterPro" id="IPR050707">
    <property type="entry name" value="HTH_MetabolicPath_Reg"/>
</dbReference>
<evidence type="ECO:0000256" key="2">
    <source>
        <dbReference type="ARBA" id="ARBA00023125"/>
    </source>
</evidence>
<feature type="domain" description="HTH iclR-type" evidence="4">
    <location>
        <begin position="5"/>
        <end position="67"/>
    </location>
</feature>
<dbReference type="InterPro" id="IPR014757">
    <property type="entry name" value="Tscrpt_reg_IclR_C"/>
</dbReference>
<dbReference type="SUPFAM" id="SSF46785">
    <property type="entry name" value="Winged helix' DNA-binding domain"/>
    <property type="match status" value="1"/>
</dbReference>
<organism evidence="6 7">
    <name type="scientific">Tenggerimyces flavus</name>
    <dbReference type="NCBI Taxonomy" id="1708749"/>
    <lineage>
        <taxon>Bacteria</taxon>
        <taxon>Bacillati</taxon>
        <taxon>Actinomycetota</taxon>
        <taxon>Actinomycetes</taxon>
        <taxon>Propionibacteriales</taxon>
        <taxon>Nocardioidaceae</taxon>
        <taxon>Tenggerimyces</taxon>
    </lineage>
</organism>
<dbReference type="InterPro" id="IPR036388">
    <property type="entry name" value="WH-like_DNA-bd_sf"/>
</dbReference>
<dbReference type="PROSITE" id="PS51078">
    <property type="entry name" value="ICLR_ED"/>
    <property type="match status" value="1"/>
</dbReference>
<dbReference type="SUPFAM" id="SSF55781">
    <property type="entry name" value="GAF domain-like"/>
    <property type="match status" value="1"/>
</dbReference>
<dbReference type="RefSeq" id="WP_205122495.1">
    <property type="nucleotide sequence ID" value="NZ_JAFBCM010000001.1"/>
</dbReference>
<dbReference type="SMART" id="SM00346">
    <property type="entry name" value="HTH_ICLR"/>
    <property type="match status" value="1"/>
</dbReference>
<comment type="caution">
    <text evidence="6">The sequence shown here is derived from an EMBL/GenBank/DDBJ whole genome shotgun (WGS) entry which is preliminary data.</text>
</comment>
<dbReference type="InterPro" id="IPR036390">
    <property type="entry name" value="WH_DNA-bd_sf"/>
</dbReference>
<dbReference type="InterPro" id="IPR029016">
    <property type="entry name" value="GAF-like_dom_sf"/>
</dbReference>
<sequence>MAEAVKSAERALAILELLTTTERPLTFTDIADSLQYPRSSLHGLLRTLVERGWADFDLTHRSYTLGIRTLEAGNVYTRCLGLVERALPLMEQIRDSIDETVQLAVLDGMQNVYVAKVDGKQTLTLASEVGRRLPAYATGVGKVLLAGLGHDDLVQRLRVARLEPFTQNTILDKQRLLATLEQVRRRGFAVDNEEYTIGLRCVAVPIYDYSRHTVAGLSVSVPTIRFTPKHRERAHAMLTDAAGQISAALGYRPARMVASVEVR</sequence>
<evidence type="ECO:0000259" key="5">
    <source>
        <dbReference type="PROSITE" id="PS51078"/>
    </source>
</evidence>